<evidence type="ECO:0000313" key="2">
    <source>
        <dbReference type="Proteomes" id="UP000008063"/>
    </source>
</evidence>
<gene>
    <name evidence="1" type="ORF">SERLA73DRAFT_157530</name>
</gene>
<protein>
    <submittedName>
        <fullName evidence="1">Uncharacterized protein</fullName>
    </submittedName>
</protein>
<keyword evidence="2" id="KW-1185">Reference proteome</keyword>
<dbReference type="EMBL" id="GL945616">
    <property type="protein sequence ID" value="EGN91525.1"/>
    <property type="molecule type" value="Genomic_DNA"/>
</dbReference>
<dbReference type="HOGENOM" id="CLU_143679_0_0_1"/>
<evidence type="ECO:0000313" key="1">
    <source>
        <dbReference type="EMBL" id="EGN91525.1"/>
    </source>
</evidence>
<reference evidence="2" key="1">
    <citation type="journal article" date="2011" name="Science">
        <title>The plant cell wall-decomposing machinery underlies the functional diversity of forest fungi.</title>
        <authorList>
            <person name="Eastwood D.C."/>
            <person name="Floudas D."/>
            <person name="Binder M."/>
            <person name="Majcherczyk A."/>
            <person name="Schneider P."/>
            <person name="Aerts A."/>
            <person name="Asiegbu F.O."/>
            <person name="Baker S.E."/>
            <person name="Barry K."/>
            <person name="Bendiksby M."/>
            <person name="Blumentritt M."/>
            <person name="Coutinho P.M."/>
            <person name="Cullen D."/>
            <person name="de Vries R.P."/>
            <person name="Gathman A."/>
            <person name="Goodell B."/>
            <person name="Henrissat B."/>
            <person name="Ihrmark K."/>
            <person name="Kauserud H."/>
            <person name="Kohler A."/>
            <person name="LaButti K."/>
            <person name="Lapidus A."/>
            <person name="Lavin J.L."/>
            <person name="Lee Y.-H."/>
            <person name="Lindquist E."/>
            <person name="Lilly W."/>
            <person name="Lucas S."/>
            <person name="Morin E."/>
            <person name="Murat C."/>
            <person name="Oguiza J.A."/>
            <person name="Park J."/>
            <person name="Pisabarro A.G."/>
            <person name="Riley R."/>
            <person name="Rosling A."/>
            <person name="Salamov A."/>
            <person name="Schmidt O."/>
            <person name="Schmutz J."/>
            <person name="Skrede I."/>
            <person name="Stenlid J."/>
            <person name="Wiebenga A."/>
            <person name="Xie X."/>
            <person name="Kuees U."/>
            <person name="Hibbett D.S."/>
            <person name="Hoffmeister D."/>
            <person name="Hoegberg N."/>
            <person name="Martin F."/>
            <person name="Grigoriev I.V."/>
            <person name="Watkinson S.C."/>
        </authorList>
    </citation>
    <scope>NUCLEOTIDE SEQUENCE [LARGE SCALE GENOMIC DNA]</scope>
    <source>
        <strain evidence="2">strain S7.3</strain>
    </source>
</reference>
<organism evidence="2">
    <name type="scientific">Serpula lacrymans var. lacrymans (strain S7.3)</name>
    <name type="common">Dry rot fungus</name>
    <dbReference type="NCBI Taxonomy" id="936435"/>
    <lineage>
        <taxon>Eukaryota</taxon>
        <taxon>Fungi</taxon>
        <taxon>Dikarya</taxon>
        <taxon>Basidiomycota</taxon>
        <taxon>Agaricomycotina</taxon>
        <taxon>Agaricomycetes</taxon>
        <taxon>Agaricomycetidae</taxon>
        <taxon>Boletales</taxon>
        <taxon>Coniophorineae</taxon>
        <taxon>Serpulaceae</taxon>
        <taxon>Serpula</taxon>
    </lineage>
</organism>
<sequence>MFVHRPGRDDVVVHDSVLVRLGEDRPSVVQVEAGGSEASASGPIDSLFLPVGGPPQAASGPSVPSSSDRRVIADVRRLKFANASRWLVSRKVTDNLFKRVNHWKRALLDCDKPELKAPVDWDSYTVEDQIVKPFESMEIGWD</sequence>
<proteinExistence type="predicted"/>
<dbReference type="AlphaFoldDB" id="F8QJJ6"/>
<accession>F8QJJ6</accession>
<dbReference type="InParanoid" id="F8QJJ6"/>
<dbReference type="Proteomes" id="UP000008063">
    <property type="component" value="Unassembled WGS sequence"/>
</dbReference>
<name>F8QJJ6_SERL3</name>